<feature type="signal peptide" evidence="1">
    <location>
        <begin position="1"/>
        <end position="22"/>
    </location>
</feature>
<evidence type="ECO:0000259" key="2">
    <source>
        <dbReference type="PROSITE" id="PS50213"/>
    </source>
</evidence>
<feature type="chain" id="PRO_5030573111" description="FAS1 domain-containing protein" evidence="1">
    <location>
        <begin position="23"/>
        <end position="476"/>
    </location>
</feature>
<organism evidence="3">
    <name type="scientific">Amphora coffeiformis</name>
    <dbReference type="NCBI Taxonomy" id="265554"/>
    <lineage>
        <taxon>Eukaryota</taxon>
        <taxon>Sar</taxon>
        <taxon>Stramenopiles</taxon>
        <taxon>Ochrophyta</taxon>
        <taxon>Bacillariophyta</taxon>
        <taxon>Bacillariophyceae</taxon>
        <taxon>Bacillariophycidae</taxon>
        <taxon>Thalassiophysales</taxon>
        <taxon>Catenulaceae</taxon>
        <taxon>Amphora</taxon>
    </lineage>
</organism>
<dbReference type="PANTHER" id="PTHR10900:SF77">
    <property type="entry name" value="FI19380P1"/>
    <property type="match status" value="1"/>
</dbReference>
<name>A0A7S3KVT1_9STRA</name>
<dbReference type="PANTHER" id="PTHR10900">
    <property type="entry name" value="PERIOSTIN-RELATED"/>
    <property type="match status" value="1"/>
</dbReference>
<feature type="domain" description="FAS1" evidence="2">
    <location>
        <begin position="331"/>
        <end position="471"/>
    </location>
</feature>
<protein>
    <recommendedName>
        <fullName evidence="2">FAS1 domain-containing protein</fullName>
    </recommendedName>
</protein>
<dbReference type="PROSITE" id="PS50213">
    <property type="entry name" value="FAS1"/>
    <property type="match status" value="3"/>
</dbReference>
<feature type="domain" description="FAS1" evidence="2">
    <location>
        <begin position="185"/>
        <end position="320"/>
    </location>
</feature>
<dbReference type="EMBL" id="HBIM01000484">
    <property type="protein sequence ID" value="CAE0402130.1"/>
    <property type="molecule type" value="Transcribed_RNA"/>
</dbReference>
<dbReference type="InterPro" id="IPR050904">
    <property type="entry name" value="Adhesion/Biosynth-related"/>
</dbReference>
<sequence>MMMFKSTFKLCLSLLAVVGSSAQSLRFSDGVAHRSLQASGSILDIASGNENFSTLLTALQVAKLDGLLDCYWFCWFGHFTVFAPTNEAFGNLPNGILEKLVTPPYETHLTSLLAYHVLPQVVDSSAIANAGSVDAKTLQGDEITAALVGTGVVINDSADVIDPFDVEATNGIVHAIDKVLLPEFATKTIGDVATDAGLTALLDALTSTGLASPFTDATTTFTVFAPTNEAFEELTNSLGGSLDTETLANVLRYHVIPDDIVFSSEIRPGQSTPTLLQDEEIDFTRTSGWRYHIQLNENTNIVNANNLAINGVVHVIDKVLLPSSLRPASSEPDIVAKAQDTPIFSTLVEALVKADLVNTLQEPGPFTVFAPTNQAFNKALKDLELESLDDIPVDLLKNILLYHVVPNQEAFFRDLNDNSELPTALTDATIRVDLRYFLWWVIGARLNGSTRIVQSDIDVGNGVIHAIDEVLLPPTE</sequence>
<evidence type="ECO:0000313" key="3">
    <source>
        <dbReference type="EMBL" id="CAE0402130.1"/>
    </source>
</evidence>
<dbReference type="Gene3D" id="2.30.180.10">
    <property type="entry name" value="FAS1 domain"/>
    <property type="match status" value="3"/>
</dbReference>
<dbReference type="SMART" id="SM00554">
    <property type="entry name" value="FAS1"/>
    <property type="match status" value="3"/>
</dbReference>
<dbReference type="GO" id="GO:0005615">
    <property type="term" value="C:extracellular space"/>
    <property type="evidence" value="ECO:0007669"/>
    <property type="project" value="TreeGrafter"/>
</dbReference>
<evidence type="ECO:0000256" key="1">
    <source>
        <dbReference type="SAM" id="SignalP"/>
    </source>
</evidence>
<gene>
    <name evidence="3" type="ORF">ACOF00016_LOCUS425</name>
</gene>
<dbReference type="InterPro" id="IPR000782">
    <property type="entry name" value="FAS1_domain"/>
</dbReference>
<accession>A0A7S3KVT1</accession>
<dbReference type="FunFam" id="2.30.180.10:FF:000032">
    <property type="entry name" value="Fasciclin domain-containing protein, putative"/>
    <property type="match status" value="2"/>
</dbReference>
<feature type="domain" description="FAS1" evidence="2">
    <location>
        <begin position="39"/>
        <end position="180"/>
    </location>
</feature>
<proteinExistence type="predicted"/>
<dbReference type="SUPFAM" id="SSF82153">
    <property type="entry name" value="FAS1 domain"/>
    <property type="match status" value="3"/>
</dbReference>
<keyword evidence="1" id="KW-0732">Signal</keyword>
<dbReference type="AlphaFoldDB" id="A0A7S3KVT1"/>
<dbReference type="InterPro" id="IPR036378">
    <property type="entry name" value="FAS1_dom_sf"/>
</dbReference>
<reference evidence="3" key="1">
    <citation type="submission" date="2021-01" db="EMBL/GenBank/DDBJ databases">
        <authorList>
            <person name="Corre E."/>
            <person name="Pelletier E."/>
            <person name="Niang G."/>
            <person name="Scheremetjew M."/>
            <person name="Finn R."/>
            <person name="Kale V."/>
            <person name="Holt S."/>
            <person name="Cochrane G."/>
            <person name="Meng A."/>
            <person name="Brown T."/>
            <person name="Cohen L."/>
        </authorList>
    </citation>
    <scope>NUCLEOTIDE SEQUENCE</scope>
    <source>
        <strain evidence="3">CCMP127</strain>
    </source>
</reference>
<dbReference type="Pfam" id="PF02469">
    <property type="entry name" value="Fasciclin"/>
    <property type="match status" value="3"/>
</dbReference>